<dbReference type="Proteomes" id="UP000265692">
    <property type="component" value="Unassembled WGS sequence"/>
</dbReference>
<accession>A0A396SBK5</accession>
<comment type="caution">
    <text evidence="2">The sequence shown here is derived from an EMBL/GenBank/DDBJ whole genome shotgun (WGS) entry which is preliminary data.</text>
</comment>
<reference evidence="2 3" key="1">
    <citation type="submission" date="2018-08" db="EMBL/GenBank/DDBJ databases">
        <title>Lysinibacillus sp. YLB-03 draft genome sequence.</title>
        <authorList>
            <person name="Yu L."/>
        </authorList>
    </citation>
    <scope>NUCLEOTIDE SEQUENCE [LARGE SCALE GENOMIC DNA]</scope>
    <source>
        <strain evidence="2 3">YLB-03</strain>
    </source>
</reference>
<dbReference type="AlphaFoldDB" id="A0A396SBK5"/>
<dbReference type="EMBL" id="QWEI01000002">
    <property type="protein sequence ID" value="RHW38410.1"/>
    <property type="molecule type" value="Genomic_DNA"/>
</dbReference>
<protein>
    <submittedName>
        <fullName evidence="2">Uncharacterized protein</fullName>
    </submittedName>
</protein>
<proteinExistence type="predicted"/>
<evidence type="ECO:0000256" key="1">
    <source>
        <dbReference type="SAM" id="MobiDB-lite"/>
    </source>
</evidence>
<sequence length="77" mass="8769">MPRDNDTQHVEATPHFDGRRESIINDPTASASSKAGIFIEAKPSVEFGAEKNPYNYTPKEDPEMQRFEKLMRGTKKE</sequence>
<feature type="region of interest" description="Disordered" evidence="1">
    <location>
        <begin position="1"/>
        <end position="32"/>
    </location>
</feature>
<organism evidence="2 3">
    <name type="scientific">Ureibacillus yapensis</name>
    <dbReference type="NCBI Taxonomy" id="2304605"/>
    <lineage>
        <taxon>Bacteria</taxon>
        <taxon>Bacillati</taxon>
        <taxon>Bacillota</taxon>
        <taxon>Bacilli</taxon>
        <taxon>Bacillales</taxon>
        <taxon>Caryophanaceae</taxon>
        <taxon>Ureibacillus</taxon>
    </lineage>
</organism>
<keyword evidence="3" id="KW-1185">Reference proteome</keyword>
<gene>
    <name evidence="2" type="ORF">D1B33_05890</name>
</gene>
<dbReference type="OrthoDB" id="2971589at2"/>
<evidence type="ECO:0000313" key="2">
    <source>
        <dbReference type="EMBL" id="RHW38410.1"/>
    </source>
</evidence>
<evidence type="ECO:0000313" key="3">
    <source>
        <dbReference type="Proteomes" id="UP000265692"/>
    </source>
</evidence>
<dbReference type="RefSeq" id="WP_118875444.1">
    <property type="nucleotide sequence ID" value="NZ_QWEI01000002.1"/>
</dbReference>
<name>A0A396SBK5_9BACL</name>
<feature type="compositionally biased region" description="Basic and acidic residues" evidence="1">
    <location>
        <begin position="1"/>
        <end position="23"/>
    </location>
</feature>